<keyword evidence="1" id="KW-1133">Transmembrane helix</keyword>
<proteinExistence type="predicted"/>
<reference evidence="2 3" key="1">
    <citation type="journal article" date="2016" name="Front. Microbiol.">
        <title>Comprehensive Phylogenetic Analysis of Bovine Non-aureus Staphylococci Species Based on Whole-Genome Sequencing.</title>
        <authorList>
            <person name="Naushad S."/>
            <person name="Barkema H.W."/>
            <person name="Luby C."/>
            <person name="Condas L.A."/>
            <person name="Nobrega D.B."/>
            <person name="Carson D.A."/>
            <person name="De Buck J."/>
        </authorList>
    </citation>
    <scope>NUCLEOTIDE SEQUENCE [LARGE SCALE GENOMIC DNA]</scope>
    <source>
        <strain evidence="2 3">SNUC 4143</strain>
    </source>
</reference>
<sequence length="156" mass="17458">MENVPNQPSQRERNAGKIIGYGSLIFCILLIIHNFIALDTQTAKTLLSQAGQKASGSAVDNILNSFRYTGVMYILAYLAGVIALWNRHKYLWWFMFTVYVSNVLFTLVNIAMVTNAIISAKSPLFVVPVFIVIIGSALLAIYMLVVSMMRKSTFNR</sequence>
<feature type="transmembrane region" description="Helical" evidence="1">
    <location>
        <begin position="66"/>
        <end position="85"/>
    </location>
</feature>
<protein>
    <submittedName>
        <fullName evidence="2">Uncharacterized protein</fullName>
    </submittedName>
</protein>
<dbReference type="Proteomes" id="UP000243350">
    <property type="component" value="Unassembled WGS sequence"/>
</dbReference>
<evidence type="ECO:0000313" key="2">
    <source>
        <dbReference type="EMBL" id="PTF14279.1"/>
    </source>
</evidence>
<feature type="transmembrane region" description="Helical" evidence="1">
    <location>
        <begin position="92"/>
        <end position="118"/>
    </location>
</feature>
<dbReference type="RefSeq" id="WP_107520260.1">
    <property type="nucleotide sequence ID" value="NZ_PYZH01000042.1"/>
</dbReference>
<feature type="transmembrane region" description="Helical" evidence="1">
    <location>
        <begin position="124"/>
        <end position="146"/>
    </location>
</feature>
<comment type="caution">
    <text evidence="2">The sequence shown here is derived from an EMBL/GenBank/DDBJ whole genome shotgun (WGS) entry which is preliminary data.</text>
</comment>
<organism evidence="2 3">
    <name type="scientific">Staphylococcus devriesei</name>
    <dbReference type="NCBI Taxonomy" id="586733"/>
    <lineage>
        <taxon>Bacteria</taxon>
        <taxon>Bacillati</taxon>
        <taxon>Bacillota</taxon>
        <taxon>Bacilli</taxon>
        <taxon>Bacillales</taxon>
        <taxon>Staphylococcaceae</taxon>
        <taxon>Staphylococcus</taxon>
    </lineage>
</organism>
<dbReference type="EMBL" id="PYZH01000042">
    <property type="protein sequence ID" value="PTF14279.1"/>
    <property type="molecule type" value="Genomic_DNA"/>
</dbReference>
<evidence type="ECO:0000313" key="3">
    <source>
        <dbReference type="Proteomes" id="UP000243350"/>
    </source>
</evidence>
<keyword evidence="1" id="KW-0812">Transmembrane</keyword>
<gene>
    <name evidence="2" type="ORF">BUY48_07590</name>
</gene>
<feature type="transmembrane region" description="Helical" evidence="1">
    <location>
        <begin position="18"/>
        <end position="38"/>
    </location>
</feature>
<accession>A0A2T4KLG8</accession>
<keyword evidence="1" id="KW-0472">Membrane</keyword>
<name>A0A2T4KLG8_9STAP</name>
<evidence type="ECO:0000256" key="1">
    <source>
        <dbReference type="SAM" id="Phobius"/>
    </source>
</evidence>
<dbReference type="AlphaFoldDB" id="A0A2T4KLG8"/>